<dbReference type="Proteomes" id="UP000631521">
    <property type="component" value="Chromosome"/>
</dbReference>
<reference evidence="1 2" key="1">
    <citation type="journal article" date="2020" name="Microorganisms">
        <title>Reliable Identification of Environmental Pseudomonas Isolates Using the rpoD Gene.</title>
        <authorList>
            <consortium name="The Broad Institute Genome Sequencing Platform"/>
            <person name="Girard L."/>
            <person name="Lood C."/>
            <person name="Rokni-Zadeh H."/>
            <person name="van Noort V."/>
            <person name="Lavigne R."/>
            <person name="De Mot R."/>
        </authorList>
    </citation>
    <scope>NUCLEOTIDE SEQUENCE [LARGE SCALE GENOMIC DNA]</scope>
    <source>
        <strain evidence="1 2">SWRI65</strain>
    </source>
</reference>
<name>A0A9E6P3A2_9PSED</name>
<protein>
    <submittedName>
        <fullName evidence="1">Uncharacterized protein</fullName>
    </submittedName>
</protein>
<dbReference type="RefSeq" id="WP_186548046.1">
    <property type="nucleotide sequence ID" value="NZ_CP077091.1"/>
</dbReference>
<reference evidence="1 2" key="2">
    <citation type="journal article" date="2021" name="Microorganisms">
        <title>The Ever-Expanding Pseudomonas Genus: Description of 43 New Species and Partition of the Pseudomonas putida Group.</title>
        <authorList>
            <person name="Girard L."/>
            <person name="Lood C."/>
            <person name="Hofte M."/>
            <person name="Vandamme P."/>
            <person name="Rokni-Zadeh H."/>
            <person name="van Noort V."/>
            <person name="Lavigne R."/>
            <person name="De Mot R."/>
        </authorList>
    </citation>
    <scope>NUCLEOTIDE SEQUENCE [LARGE SCALE GENOMIC DNA]</scope>
    <source>
        <strain evidence="1 2">SWRI65</strain>
    </source>
</reference>
<dbReference type="AlphaFoldDB" id="A0A9E6P3A2"/>
<keyword evidence="2" id="KW-1185">Reference proteome</keyword>
<gene>
    <name evidence="1" type="ORF">HU739_006790</name>
</gene>
<dbReference type="KEGG" id="phv:HU739_006790"/>
<accession>A0A9E6P3A2</accession>
<evidence type="ECO:0000313" key="2">
    <source>
        <dbReference type="Proteomes" id="UP000631521"/>
    </source>
</evidence>
<proteinExistence type="predicted"/>
<organism evidence="1 2">
    <name type="scientific">Pseudomonas hamedanensis</name>
    <dbReference type="NCBI Taxonomy" id="2745504"/>
    <lineage>
        <taxon>Bacteria</taxon>
        <taxon>Pseudomonadati</taxon>
        <taxon>Pseudomonadota</taxon>
        <taxon>Gammaproteobacteria</taxon>
        <taxon>Pseudomonadales</taxon>
        <taxon>Pseudomonadaceae</taxon>
        <taxon>Pseudomonas</taxon>
    </lineage>
</organism>
<dbReference type="EMBL" id="CP077091">
    <property type="protein sequence ID" value="QXI18700.1"/>
    <property type="molecule type" value="Genomic_DNA"/>
</dbReference>
<evidence type="ECO:0000313" key="1">
    <source>
        <dbReference type="EMBL" id="QXI18700.1"/>
    </source>
</evidence>
<sequence length="1144" mass="126550">MTATASSIDTPPADAPIIQTIIDELSSCPTVKPGDTTPRAISIPRQSLLHEWIELYWQSLERSDFLEWASAFDIDLDTFILKGNTLHACTLGDGPRETRTFDLDDNSGWWQVAAPILAIARIIDPAGLGLPYVGGKSANPRYEIARRIVLEFYGYPEPENRLQAQVIINELKASGLAGTDSDGHTTSALVAERNAQSRDLCAIADALEISINTREQQSLPYDRLKLGETRVRLSDGSFFAAAMQRATQALLAVTRHPSFTAAAGETASFTRYRYSARQQKFFLIASDGTLTERLSASLTSTVPPSLLDALGAAAEALGADVCSDYFFSLDQLLEGYGFDMPDSLAAAWERVSQLRQKTWKALPSVSDFLRARQSIQGWQQAFADTEDCRHMTRSLLELSARRDDQENISLEQASRPETGSALSRAIAEGQPQLLQLRGNAKIQRLLKRKRLSPHSRLALDATGELYAIASDHNGTRLTLPVADQPKLQPLINALKPLALAAGGTLRTDGRASLAQMLTFYEIPLPANAGEARATALWVKPSQLMTPASMHHWYLLGRPGSQAKKLSTSQRQLIVGLTQAFMTNISEPLIDYLCDSVAGELEASVTPAKIDAMLNQILTTPRARKLGNYLLDSMPPELTGRRELRPINRERLVITALILSLDPQAGRQPNKVLDQSLDDSFFWGESFTEVRRFLTQQFALTRIKQKTLATHLLLSGIAPVFLVRDIPESIAYLSGYPSVKLTQIVTYLEKYAPAISRLMTYTELMTLTMHPVLPAVGDTRVQSSEHGVQVDWAVARGLMDGYPRTRPDDAATLSRGGVAFVKHSQELFNKRHLAFDRPLPTPYTVALADLRKVFSDNPYLENKCLHQRITENPDPSLPTPAVETGPLYSLVELHIANQLQPGLQDWQCIQPQLDLAQLKSGLPRLSAVTEQFRPLLATRLRRMEAALIAMIKELFCQRPLAQRLDLELGELKLFSVHPVPDDFVEPAAGAEWNVPVGPFAIIVSCTGTPHRVYEVSLRDTCIVLRRDIQPSLLPIDSDSVPRTLPFDARAYLKGWPPRSQSTCRGLLKSLPLQGAPLADATVKAIPATFTSPRIEAIARTAVKQLFDVYEPKALLRLKKSPSLEEAAQSHERWLTFYQTLVALNP</sequence>